<keyword evidence="7" id="KW-0276">Fatty acid metabolism</keyword>
<evidence type="ECO:0000256" key="8">
    <source>
        <dbReference type="ARBA" id="ARBA00023002"/>
    </source>
</evidence>
<evidence type="ECO:0000256" key="2">
    <source>
        <dbReference type="ARBA" id="ARBA00004275"/>
    </source>
</evidence>
<evidence type="ECO:0000313" key="16">
    <source>
        <dbReference type="Proteomes" id="UP000095287"/>
    </source>
</evidence>
<evidence type="ECO:0000256" key="9">
    <source>
        <dbReference type="ARBA" id="ARBA00023098"/>
    </source>
</evidence>
<dbReference type="GO" id="GO:0055088">
    <property type="term" value="P:lipid homeostasis"/>
    <property type="evidence" value="ECO:0007669"/>
    <property type="project" value="TreeGrafter"/>
</dbReference>
<comment type="cofactor">
    <cofactor evidence="1">
        <name>FAD</name>
        <dbReference type="ChEBI" id="CHEBI:57692"/>
    </cofactor>
</comment>
<evidence type="ECO:0000256" key="5">
    <source>
        <dbReference type="ARBA" id="ARBA00022630"/>
    </source>
</evidence>
<dbReference type="AlphaFoldDB" id="A0A1I8AEQ2"/>
<dbReference type="InterPro" id="IPR012258">
    <property type="entry name" value="Acyl-CoA_oxidase"/>
</dbReference>
<evidence type="ECO:0000256" key="1">
    <source>
        <dbReference type="ARBA" id="ARBA00001974"/>
    </source>
</evidence>
<dbReference type="Pfam" id="PF01756">
    <property type="entry name" value="ACOX"/>
    <property type="match status" value="1"/>
</dbReference>
<feature type="active site" description="Proton acceptor" evidence="12">
    <location>
        <position position="478"/>
    </location>
</feature>
<evidence type="ECO:0000259" key="14">
    <source>
        <dbReference type="Pfam" id="PF01756"/>
    </source>
</evidence>
<proteinExistence type="inferred from homology"/>
<dbReference type="Proteomes" id="UP000095287">
    <property type="component" value="Unplaced"/>
</dbReference>
<evidence type="ECO:0000256" key="6">
    <source>
        <dbReference type="ARBA" id="ARBA00022827"/>
    </source>
</evidence>
<keyword evidence="5 11" id="KW-0285">Flavoprotein</keyword>
<evidence type="ECO:0000256" key="11">
    <source>
        <dbReference type="PIRNR" id="PIRNR000168"/>
    </source>
</evidence>
<dbReference type="InterPro" id="IPR036250">
    <property type="entry name" value="AcylCo_DH-like_C"/>
</dbReference>
<dbReference type="PANTHER" id="PTHR10909:SF390">
    <property type="entry name" value="PEROXISOMAL ACYL-COENZYME A OXIDASE 3"/>
    <property type="match status" value="1"/>
</dbReference>
<dbReference type="InterPro" id="IPR002655">
    <property type="entry name" value="Acyl-CoA_oxidase_C"/>
</dbReference>
<dbReference type="InterPro" id="IPR009100">
    <property type="entry name" value="AcylCoA_DH/oxidase_NM_dom_sf"/>
</dbReference>
<dbReference type="GO" id="GO:0005504">
    <property type="term" value="F:fatty acid binding"/>
    <property type="evidence" value="ECO:0007669"/>
    <property type="project" value="TreeGrafter"/>
</dbReference>
<comment type="subcellular location">
    <subcellularLocation>
        <location evidence="2">Peroxisome</location>
    </subcellularLocation>
</comment>
<dbReference type="PIRSF" id="PIRSF000168">
    <property type="entry name" value="Acyl-CoA_oxidase"/>
    <property type="match status" value="1"/>
</dbReference>
<evidence type="ECO:0000256" key="3">
    <source>
        <dbReference type="ARBA" id="ARBA00005189"/>
    </source>
</evidence>
<dbReference type="WBParaSite" id="L893_g518.t1">
    <property type="protein sequence ID" value="L893_g518.t1"/>
    <property type="gene ID" value="L893_g518"/>
</dbReference>
<dbReference type="SUPFAM" id="SSF47203">
    <property type="entry name" value="Acyl-CoA dehydrogenase C-terminal domain-like"/>
    <property type="match status" value="2"/>
</dbReference>
<feature type="binding site" evidence="13">
    <location>
        <position position="225"/>
    </location>
    <ligand>
        <name>FAD</name>
        <dbReference type="ChEBI" id="CHEBI:57692"/>
    </ligand>
</feature>
<dbReference type="SUPFAM" id="SSF56645">
    <property type="entry name" value="Acyl-CoA dehydrogenase NM domain-like"/>
    <property type="match status" value="1"/>
</dbReference>
<dbReference type="GO" id="GO:0071949">
    <property type="term" value="F:FAD binding"/>
    <property type="evidence" value="ECO:0007669"/>
    <property type="project" value="InterPro"/>
</dbReference>
<evidence type="ECO:0000256" key="12">
    <source>
        <dbReference type="PIRSR" id="PIRSR000168-1"/>
    </source>
</evidence>
<evidence type="ECO:0000259" key="15">
    <source>
        <dbReference type="Pfam" id="PF22924"/>
    </source>
</evidence>
<dbReference type="Pfam" id="PF22924">
    <property type="entry name" value="ACOX_C_alpha1"/>
    <property type="match status" value="1"/>
</dbReference>
<keyword evidence="10" id="KW-0576">Peroxisome</keyword>
<comment type="similarity">
    <text evidence="4 11">Belongs to the acyl-CoA oxidase family.</text>
</comment>
<evidence type="ECO:0000256" key="7">
    <source>
        <dbReference type="ARBA" id="ARBA00022832"/>
    </source>
</evidence>
<evidence type="ECO:0000256" key="10">
    <source>
        <dbReference type="ARBA" id="ARBA00023140"/>
    </source>
</evidence>
<keyword evidence="6 11" id="KW-0274">FAD</keyword>
<keyword evidence="9" id="KW-0443">Lipid metabolism</keyword>
<name>A0A1I8AEQ2_9BILA</name>
<evidence type="ECO:0000256" key="4">
    <source>
        <dbReference type="ARBA" id="ARBA00006288"/>
    </source>
</evidence>
<dbReference type="FunFam" id="1.20.140.10:FF:000010">
    <property type="entry name" value="Acyl-coenzyme A oxidase"/>
    <property type="match status" value="1"/>
</dbReference>
<dbReference type="InterPro" id="IPR055060">
    <property type="entry name" value="ACOX_C_alpha1"/>
</dbReference>
<evidence type="ECO:0000313" key="17">
    <source>
        <dbReference type="WBParaSite" id="L893_g518.t1"/>
    </source>
</evidence>
<dbReference type="GO" id="GO:0033540">
    <property type="term" value="P:fatty acid beta-oxidation using acyl-CoA oxidase"/>
    <property type="evidence" value="ECO:0007669"/>
    <property type="project" value="TreeGrafter"/>
</dbReference>
<dbReference type="Gene3D" id="2.40.110.10">
    <property type="entry name" value="Butyryl-CoA Dehydrogenase, subunit A, domain 2"/>
    <property type="match status" value="1"/>
</dbReference>
<dbReference type="GO" id="GO:0016402">
    <property type="term" value="F:pristanoyl-CoA oxidase activity"/>
    <property type="evidence" value="ECO:0007669"/>
    <property type="project" value="TreeGrafter"/>
</dbReference>
<dbReference type="FunFam" id="2.40.110.10:FF:000040">
    <property type="entry name" value="Acyl-coenzyme A oxidase"/>
    <property type="match status" value="1"/>
</dbReference>
<dbReference type="InterPro" id="IPR046373">
    <property type="entry name" value="Acyl-CoA_Oxase/DH_mid-dom_sf"/>
</dbReference>
<evidence type="ECO:0000256" key="13">
    <source>
        <dbReference type="PIRSR" id="PIRSR000168-2"/>
    </source>
</evidence>
<keyword evidence="8" id="KW-0560">Oxidoreductase</keyword>
<feature type="binding site" evidence="13">
    <location>
        <position position="188"/>
    </location>
    <ligand>
        <name>FAD</name>
        <dbReference type="ChEBI" id="CHEBI:57692"/>
    </ligand>
</feature>
<dbReference type="PANTHER" id="PTHR10909">
    <property type="entry name" value="ELECTRON TRANSPORT OXIDOREDUCTASE"/>
    <property type="match status" value="1"/>
</dbReference>
<dbReference type="Gene3D" id="1.20.140.10">
    <property type="entry name" value="Butyryl-CoA Dehydrogenase, subunit A, domain 3"/>
    <property type="match status" value="2"/>
</dbReference>
<feature type="domain" description="Acyl-CoA oxidase C-terminal" evidence="14">
    <location>
        <begin position="527"/>
        <end position="701"/>
    </location>
</feature>
<reference evidence="17" key="1">
    <citation type="submission" date="2016-11" db="UniProtKB">
        <authorList>
            <consortium name="WormBaseParasite"/>
        </authorList>
    </citation>
    <scope>IDENTIFICATION</scope>
</reference>
<dbReference type="GO" id="GO:0005777">
    <property type="term" value="C:peroxisome"/>
    <property type="evidence" value="ECO:0007669"/>
    <property type="project" value="UniProtKB-SubCell"/>
</dbReference>
<organism evidence="16 17">
    <name type="scientific">Steinernema glaseri</name>
    <dbReference type="NCBI Taxonomy" id="37863"/>
    <lineage>
        <taxon>Eukaryota</taxon>
        <taxon>Metazoa</taxon>
        <taxon>Ecdysozoa</taxon>
        <taxon>Nematoda</taxon>
        <taxon>Chromadorea</taxon>
        <taxon>Rhabditida</taxon>
        <taxon>Tylenchina</taxon>
        <taxon>Panagrolaimomorpha</taxon>
        <taxon>Strongyloidoidea</taxon>
        <taxon>Steinernematidae</taxon>
        <taxon>Steinernema</taxon>
    </lineage>
</organism>
<sequence length="707" mass="78342">MVLATLLVTSRRVATRRPLAQNAFFGDCQLTRPKMALKNLLPDLPKGPLTRFRETASFDWRKLKVFLEGEDNVVFTKNMVATLQKDPLFHREWRTETLEEKRALNNQRWAKIVEYDFLGMGEEGGFPDMDKNGAFLGCLEQYDQGLGARYSLSSLVFTSAILSMGTEKHKALLEAAQTNKIVGCFALTELSHGSNTKDIRTTATFSDGEFVFHSPDIESAKCWSGNLGQSATHAVVFAQLFVKERCHGVHAFVLQVRDLLTLEPLPGLTIGDMGEKPGAWNGVENGWMMFNHFRAPLSTLLDKGSQVTADGDYKTKHKSRQEQQSSSLGALSAGRVGIIKKGADAAQLGAVIAIRYSFVRRQFGPSDGEELPVIEYPLQKHRLFPILAGGIVVSTFQKRFNEHFLGYMMRLVSGEKSPEVAEMSKEVHALSCATKPVATWMGVRGLAEARLACGGHGYLKSSRLNDLRDDYDPSQTFEGENYMIIQQAANFLLSLQGQPGPKSPMGSVDFLGHKIATFSGFSGDILKDALEAYKWLVQYHMAEATAEIKKNVLKGMSQFDAKNGVQVSHCQPMAVAFAELTMLRWAAEKSQEADPGLQSVLLKICRIYALANLEKHLSALYMGGYCSGPEFGKTLQEELSRAEEALTEDAVALCDAIAPDDFILNSSLGASDGNVYERLFREFQKTANARPAWWPELVKKLQFKSKL</sequence>
<accession>A0A1I8AEQ2</accession>
<feature type="domain" description="Acyl-CoA oxidase C-alpha1" evidence="15">
    <location>
        <begin position="329"/>
        <end position="493"/>
    </location>
</feature>
<comment type="pathway">
    <text evidence="3">Lipid metabolism.</text>
</comment>
<dbReference type="FunFam" id="1.20.140.10:FF:000007">
    <property type="entry name" value="Acyl-coenzyme A oxidase"/>
    <property type="match status" value="1"/>
</dbReference>
<keyword evidence="16" id="KW-1185">Reference proteome</keyword>
<protein>
    <recommendedName>
        <fullName evidence="11">Acyl-coenzyme A oxidase</fullName>
    </recommendedName>
</protein>